<proteinExistence type="predicted"/>
<dbReference type="AlphaFoldDB" id="A0A239RD37"/>
<sequence length="140" mass="15701">MAGLDEALESWLKTVQNIGELTLAEQSKITEAGAEAFKDELAKATKAKHYSDHKDPTYGHMADSLTVQTSGVDGKKNGKSTVGWENRYHAQNARRLNDGTKMYQADHFVTNVQNSSEVREKVLLAEREKYEEIMRKKGAK</sequence>
<reference evidence="1 2" key="1">
    <citation type="submission" date="2017-07" db="EMBL/GenBank/DDBJ databases">
        <authorList>
            <person name="Sun Z.S."/>
            <person name="Albrecht U."/>
            <person name="Echele G."/>
            <person name="Lee C.C."/>
        </authorList>
    </citation>
    <scope>NUCLEOTIDE SEQUENCE [LARGE SCALE GENOMIC DNA]</scope>
    <source>
        <strain evidence="1 2">AR3</strain>
    </source>
</reference>
<dbReference type="Pfam" id="PF04883">
    <property type="entry name" value="HK97-gp10_like"/>
    <property type="match status" value="1"/>
</dbReference>
<evidence type="ECO:0000313" key="2">
    <source>
        <dbReference type="Proteomes" id="UP000214649"/>
    </source>
</evidence>
<evidence type="ECO:0000313" key="1">
    <source>
        <dbReference type="EMBL" id="SNU08713.1"/>
    </source>
</evidence>
<accession>A0A239RD37</accession>
<dbReference type="Proteomes" id="UP000214649">
    <property type="component" value="Unassembled WGS sequence"/>
</dbReference>
<protein>
    <submittedName>
        <fullName evidence="1">Phage protein, HK97 gp10 family</fullName>
    </submittedName>
</protein>
<dbReference type="RefSeq" id="WP_094141000.1">
    <property type="nucleotide sequence ID" value="NZ_FZRA01000004.1"/>
</dbReference>
<dbReference type="InterPro" id="IPR010064">
    <property type="entry name" value="HK97-gp10_tail"/>
</dbReference>
<gene>
    <name evidence="1" type="ORF">SAMN05216470_1406</name>
</gene>
<organism evidence="1 2">
    <name type="scientific">Streptococcus equinus</name>
    <name type="common">Streptococcus bovis</name>
    <dbReference type="NCBI Taxonomy" id="1335"/>
    <lineage>
        <taxon>Bacteria</taxon>
        <taxon>Bacillati</taxon>
        <taxon>Bacillota</taxon>
        <taxon>Bacilli</taxon>
        <taxon>Lactobacillales</taxon>
        <taxon>Streptococcaceae</taxon>
        <taxon>Streptococcus</taxon>
    </lineage>
</organism>
<dbReference type="EMBL" id="FZRA01000004">
    <property type="protein sequence ID" value="SNU08713.1"/>
    <property type="molecule type" value="Genomic_DNA"/>
</dbReference>
<name>A0A239RD37_STREI</name>